<dbReference type="InterPro" id="IPR022198">
    <property type="entry name" value="DUF3723"/>
</dbReference>
<organism evidence="2 3">
    <name type="scientific">Aspergillus bertholletiae</name>
    <dbReference type="NCBI Taxonomy" id="1226010"/>
    <lineage>
        <taxon>Eukaryota</taxon>
        <taxon>Fungi</taxon>
        <taxon>Dikarya</taxon>
        <taxon>Ascomycota</taxon>
        <taxon>Pezizomycotina</taxon>
        <taxon>Eurotiomycetes</taxon>
        <taxon>Eurotiomycetidae</taxon>
        <taxon>Eurotiales</taxon>
        <taxon>Aspergillaceae</taxon>
        <taxon>Aspergillus</taxon>
        <taxon>Aspergillus subgen. Circumdati</taxon>
    </lineage>
</organism>
<dbReference type="OrthoDB" id="4227485at2759"/>
<protein>
    <submittedName>
        <fullName evidence="2">Uncharacterized protein</fullName>
    </submittedName>
</protein>
<evidence type="ECO:0000313" key="2">
    <source>
        <dbReference type="EMBL" id="KAE8371412.1"/>
    </source>
</evidence>
<accession>A0A5N7ANH2</accession>
<dbReference type="Proteomes" id="UP000326198">
    <property type="component" value="Unassembled WGS sequence"/>
</dbReference>
<keyword evidence="3" id="KW-1185">Reference proteome</keyword>
<dbReference type="Pfam" id="PF12520">
    <property type="entry name" value="DUF3723"/>
    <property type="match status" value="1"/>
</dbReference>
<proteinExistence type="predicted"/>
<feature type="region of interest" description="Disordered" evidence="1">
    <location>
        <begin position="844"/>
        <end position="879"/>
    </location>
</feature>
<dbReference type="EMBL" id="ML736429">
    <property type="protein sequence ID" value="KAE8371412.1"/>
    <property type="molecule type" value="Genomic_DNA"/>
</dbReference>
<reference evidence="2 3" key="1">
    <citation type="submission" date="2019-04" db="EMBL/GenBank/DDBJ databases">
        <title>Friends and foes A comparative genomics studyof 23 Aspergillus species from section Flavi.</title>
        <authorList>
            <consortium name="DOE Joint Genome Institute"/>
            <person name="Kjaerbolling I."/>
            <person name="Vesth T."/>
            <person name="Frisvad J.C."/>
            <person name="Nybo J.L."/>
            <person name="Theobald S."/>
            <person name="Kildgaard S."/>
            <person name="Isbrandt T."/>
            <person name="Kuo A."/>
            <person name="Sato A."/>
            <person name="Lyhne E.K."/>
            <person name="Kogle M.E."/>
            <person name="Wiebenga A."/>
            <person name="Kun R.S."/>
            <person name="Lubbers R.J."/>
            <person name="Makela M.R."/>
            <person name="Barry K."/>
            <person name="Chovatia M."/>
            <person name="Clum A."/>
            <person name="Daum C."/>
            <person name="Haridas S."/>
            <person name="He G."/>
            <person name="LaButti K."/>
            <person name="Lipzen A."/>
            <person name="Mondo S."/>
            <person name="Riley R."/>
            <person name="Salamov A."/>
            <person name="Simmons B.A."/>
            <person name="Magnuson J.K."/>
            <person name="Henrissat B."/>
            <person name="Mortensen U.H."/>
            <person name="Larsen T.O."/>
            <person name="Devries R.P."/>
            <person name="Grigoriev I.V."/>
            <person name="Machida M."/>
            <person name="Baker S.E."/>
            <person name="Andersen M.R."/>
        </authorList>
    </citation>
    <scope>NUCLEOTIDE SEQUENCE [LARGE SCALE GENOMIC DNA]</scope>
    <source>
        <strain evidence="2 3">IBT 29228</strain>
    </source>
</reference>
<sequence length="1055" mass="118700">MDRKAQRTTVLPESIQDVFRLLEDGEQTKVRALTKTGLPPIIEDSVVNYGESPKALQNEVLKSAPKRKQENDICQSDIQYKHPSEKYLISWEVNQAGRGWLGLENCVGYLSKVVIKKQSVRSQQQASSIRCTNSQHLANLHEIFIDKACVYLIYSYYGFAIDLAVACVTPHVAFSEADIATICRSTLKGLIGWIHKNWCVPNTPAYKIYTDFATANIGRSLLVNGSLEGKREDIKDVGLLVIHLNDPATILEDRKLHLYNPVNVSKRARSFIEDLHSATCGQLLQAQQCSLLDPGSYITAVIKKDSLLYGLDQAGIESNSLLDPINPPSLPLENTTLLCLRGRDLLEAARRILPPGQRWLIVKLYSDDVPETLRLCITEGFSCTDGVSSVEIFQALLCGDYKNNANSWRHRLPSSTDVKYTKRVLQDDGLRAAFATLTPFPGLWETFTFRKLEPVVAPRCYEVMIHYLKQIFQLWSWIFPDTLAQAVDARSVKLIEGMMPKYSLEDRSCISEWMNDGSLFPQISRQRDRERVLANLLQVSGRVLSLSLFFEDARCFSGPSRAIRDLFAVGPKESVYNTAFGCWDGNIDSYCIQVSDTQFKKISCGSSVPPEELEKMAAWISLLQLWMVSFRNFINPRIGREKSQKTIHPLFELRGEPELARLADKLGFKARTNKVVIDDSNIPAFTYVFETLSEASGAVLNKRTAYMAQRFRSVFPRSTGQNSSSQGIPDLSTNYEYLKTSFRAGRPHKTEYIKDRSFFFLQQVYCPDQEASRYPSSFAVMRDIFLCFFGGQNLVALLHGSNQPEESQGIHQHSQAIIDVAIIPQFNPESENIPQETIIEHQHEQHNNNQDSTGNQPRDISNRVGISSQPSTPVELGPHPSGPHIQEMDDIQRSLPLAVGFEEEHCKAPISQKTPISSHKSAIDQILPAWSQSGVKELVVFFLFNTREYYKFYASDKLNMQLAVNNLARSHYFLIIEDDKVQSPTMEDTVNEAIKQGLLLVGTKGGAKNLGEAGIGVTKAELEEYISNYDVRTGKRRALANADNPRIAKKPITGR</sequence>
<dbReference type="AlphaFoldDB" id="A0A5N7ANH2"/>
<evidence type="ECO:0000313" key="3">
    <source>
        <dbReference type="Proteomes" id="UP000326198"/>
    </source>
</evidence>
<evidence type="ECO:0000256" key="1">
    <source>
        <dbReference type="SAM" id="MobiDB-lite"/>
    </source>
</evidence>
<feature type="compositionally biased region" description="Polar residues" evidence="1">
    <location>
        <begin position="847"/>
        <end position="872"/>
    </location>
</feature>
<gene>
    <name evidence="2" type="ORF">BDV26DRAFT_298818</name>
</gene>
<name>A0A5N7ANH2_9EURO</name>